<evidence type="ECO:0000256" key="8">
    <source>
        <dbReference type="ARBA" id="ARBA00067626"/>
    </source>
</evidence>
<keyword evidence="5" id="KW-0064">Aspartyl protease</keyword>
<dbReference type="NCBIfam" id="TIGR00072">
    <property type="entry name" value="hydrog_prot"/>
    <property type="match status" value="1"/>
</dbReference>
<dbReference type="EMBL" id="JXSL01000020">
    <property type="protein sequence ID" value="KIM00297.1"/>
    <property type="molecule type" value="Genomic_DNA"/>
</dbReference>
<evidence type="ECO:0000256" key="1">
    <source>
        <dbReference type="ARBA" id="ARBA00006814"/>
    </source>
</evidence>
<dbReference type="AlphaFoldDB" id="A0A0C2V5E8"/>
<accession>A0A0C2V5E8</accession>
<evidence type="ECO:0000256" key="7">
    <source>
        <dbReference type="ARBA" id="ARBA00058324"/>
    </source>
</evidence>
<dbReference type="InterPro" id="IPR023430">
    <property type="entry name" value="Pept_HybD-like_dom_sf"/>
</dbReference>
<dbReference type="Pfam" id="PF01750">
    <property type="entry name" value="HycI"/>
    <property type="match status" value="1"/>
</dbReference>
<comment type="caution">
    <text evidence="9">The sequence shown here is derived from an EMBL/GenBank/DDBJ whole genome shotgun (WGS) entry which is preliminary data.</text>
</comment>
<dbReference type="GO" id="GO:0046872">
    <property type="term" value="F:metal ion binding"/>
    <property type="evidence" value="ECO:0007669"/>
    <property type="project" value="UniProtKB-KW"/>
</dbReference>
<evidence type="ECO:0000256" key="6">
    <source>
        <dbReference type="ARBA" id="ARBA00022801"/>
    </source>
</evidence>
<dbReference type="InterPro" id="IPR000671">
    <property type="entry name" value="Peptidase_A31"/>
</dbReference>
<keyword evidence="2" id="KW-0533">Nickel</keyword>
<protein>
    <recommendedName>
        <fullName evidence="8">Hydrogenase expression/formation protein HupD</fullName>
    </recommendedName>
</protein>
<evidence type="ECO:0000256" key="3">
    <source>
        <dbReference type="ARBA" id="ARBA00022670"/>
    </source>
</evidence>
<comment type="function">
    <text evidence="7">Not known. Could be involved in the processing of hydrogenase.</text>
</comment>
<dbReference type="PANTHER" id="PTHR30302">
    <property type="entry name" value="HYDROGENASE 1 MATURATION PROTEASE"/>
    <property type="match status" value="1"/>
</dbReference>
<dbReference type="GO" id="GO:0004190">
    <property type="term" value="F:aspartic-type endopeptidase activity"/>
    <property type="evidence" value="ECO:0007669"/>
    <property type="project" value="UniProtKB-KW"/>
</dbReference>
<dbReference type="GO" id="GO:0016485">
    <property type="term" value="P:protein processing"/>
    <property type="evidence" value="ECO:0007669"/>
    <property type="project" value="TreeGrafter"/>
</dbReference>
<keyword evidence="4" id="KW-0479">Metal-binding</keyword>
<dbReference type="MEROPS" id="A31.001"/>
<evidence type="ECO:0000256" key="5">
    <source>
        <dbReference type="ARBA" id="ARBA00022750"/>
    </source>
</evidence>
<proteinExistence type="inferred from homology"/>
<evidence type="ECO:0000313" key="9">
    <source>
        <dbReference type="EMBL" id="KIM00297.1"/>
    </source>
</evidence>
<evidence type="ECO:0000256" key="4">
    <source>
        <dbReference type="ARBA" id="ARBA00022723"/>
    </source>
</evidence>
<sequence>MRIVVLGVGNILLSDEGIGVHAVTRLEELYDLPAEIEVIDGGTSGMDCLDQVSEADYLIIADCMRAKKEPGTITRLIGDQIPAFFKTRISPHQVGLSDMLGALNFHGLMPKHIILYGVEPLSFDLSMEPTPTVAASLPELVDRIVGELAAIGFAVGRKAA</sequence>
<organism evidence="9 10">
    <name type="scientific">Paramagnetospirillum magnetotacticum MS-1</name>
    <dbReference type="NCBI Taxonomy" id="272627"/>
    <lineage>
        <taxon>Bacteria</taxon>
        <taxon>Pseudomonadati</taxon>
        <taxon>Pseudomonadota</taxon>
        <taxon>Alphaproteobacteria</taxon>
        <taxon>Rhodospirillales</taxon>
        <taxon>Magnetospirillaceae</taxon>
        <taxon>Paramagnetospirillum</taxon>
    </lineage>
</organism>
<name>A0A0C2V5E8_PARME</name>
<dbReference type="GO" id="GO:0008047">
    <property type="term" value="F:enzyme activator activity"/>
    <property type="evidence" value="ECO:0007669"/>
    <property type="project" value="InterPro"/>
</dbReference>
<dbReference type="Gene3D" id="3.40.50.1450">
    <property type="entry name" value="HybD-like"/>
    <property type="match status" value="1"/>
</dbReference>
<keyword evidence="6" id="KW-0378">Hydrolase</keyword>
<dbReference type="PRINTS" id="PR00446">
    <property type="entry name" value="HYDRGNUPTAKE"/>
</dbReference>
<evidence type="ECO:0000256" key="2">
    <source>
        <dbReference type="ARBA" id="ARBA00022596"/>
    </source>
</evidence>
<dbReference type="CDD" id="cd06062">
    <property type="entry name" value="H2MP_MemB-H2up"/>
    <property type="match status" value="1"/>
</dbReference>
<gene>
    <name evidence="9" type="ORF">CCC_03085</name>
</gene>
<keyword evidence="10" id="KW-1185">Reference proteome</keyword>
<dbReference type="FunFam" id="3.40.50.1450:FF:000002">
    <property type="entry name" value="Hydrogenase 1 maturation protease"/>
    <property type="match status" value="1"/>
</dbReference>
<dbReference type="Proteomes" id="UP000031971">
    <property type="component" value="Unassembled WGS sequence"/>
</dbReference>
<dbReference type="SUPFAM" id="SSF53163">
    <property type="entry name" value="HybD-like"/>
    <property type="match status" value="1"/>
</dbReference>
<dbReference type="STRING" id="272627.CCC_03085"/>
<keyword evidence="3 9" id="KW-0645">Protease</keyword>
<reference evidence="9 10" key="1">
    <citation type="submission" date="2015-01" db="EMBL/GenBank/DDBJ databases">
        <title>Genome Sequence of Magnetospirillum magnetotacticum Strain MS-1.</title>
        <authorList>
            <person name="Marinov G.K."/>
            <person name="Smalley M.D."/>
            <person name="DeSalvo G."/>
        </authorList>
    </citation>
    <scope>NUCLEOTIDE SEQUENCE [LARGE SCALE GENOMIC DNA]</scope>
    <source>
        <strain evidence="9 10">MS-1</strain>
    </source>
</reference>
<dbReference type="RefSeq" id="WP_041039976.1">
    <property type="nucleotide sequence ID" value="NZ_JXSL01000020.1"/>
</dbReference>
<comment type="similarity">
    <text evidence="1">Belongs to the peptidase A31 family.</text>
</comment>
<dbReference type="PANTHER" id="PTHR30302:SF1">
    <property type="entry name" value="HYDROGENASE 2 MATURATION PROTEASE"/>
    <property type="match status" value="1"/>
</dbReference>
<evidence type="ECO:0000313" key="10">
    <source>
        <dbReference type="Proteomes" id="UP000031971"/>
    </source>
</evidence>
<dbReference type="OrthoDB" id="9792731at2"/>